<protein>
    <submittedName>
        <fullName evidence="2">ATP-binding protein</fullName>
    </submittedName>
</protein>
<dbReference type="EMBL" id="JAEVLS010000003">
    <property type="protein sequence ID" value="MBM0106473.1"/>
    <property type="molecule type" value="Genomic_DNA"/>
</dbReference>
<proteinExistence type="predicted"/>
<gene>
    <name evidence="2" type="ORF">JM946_17225</name>
</gene>
<dbReference type="RefSeq" id="WP_203168633.1">
    <property type="nucleotide sequence ID" value="NZ_JAEVLS010000003.1"/>
</dbReference>
<organism evidence="2 3">
    <name type="scientific">Steroidobacter gossypii</name>
    <dbReference type="NCBI Taxonomy" id="2805490"/>
    <lineage>
        <taxon>Bacteria</taxon>
        <taxon>Pseudomonadati</taxon>
        <taxon>Pseudomonadota</taxon>
        <taxon>Gammaproteobacteria</taxon>
        <taxon>Steroidobacterales</taxon>
        <taxon>Steroidobacteraceae</taxon>
        <taxon>Steroidobacter</taxon>
    </lineage>
</organism>
<comment type="caution">
    <text evidence="2">The sequence shown here is derived from an EMBL/GenBank/DDBJ whole genome shotgun (WGS) entry which is preliminary data.</text>
</comment>
<name>A0ABS1WZT2_9GAMM</name>
<dbReference type="GO" id="GO:0005524">
    <property type="term" value="F:ATP binding"/>
    <property type="evidence" value="ECO:0007669"/>
    <property type="project" value="UniProtKB-KW"/>
</dbReference>
<evidence type="ECO:0000313" key="3">
    <source>
        <dbReference type="Proteomes" id="UP000661077"/>
    </source>
</evidence>
<evidence type="ECO:0000259" key="1">
    <source>
        <dbReference type="Pfam" id="PF01695"/>
    </source>
</evidence>
<feature type="domain" description="IstB-like ATP-binding" evidence="1">
    <location>
        <begin position="1"/>
        <end position="46"/>
    </location>
</feature>
<dbReference type="InterPro" id="IPR002611">
    <property type="entry name" value="IstB_ATP-bd"/>
</dbReference>
<accession>A0ABS1WZT2</accession>
<reference evidence="2 3" key="1">
    <citation type="journal article" date="2021" name="Int. J. Syst. Evol. Microbiol.">
        <title>Steroidobacter gossypii sp. nov., isolated from soil of cotton cropping field.</title>
        <authorList>
            <person name="Huang R."/>
            <person name="Yang S."/>
            <person name="Zhen C."/>
            <person name="Liu W."/>
        </authorList>
    </citation>
    <scope>NUCLEOTIDE SEQUENCE [LARGE SCALE GENOMIC DNA]</scope>
    <source>
        <strain evidence="2 3">S1-65</strain>
    </source>
</reference>
<evidence type="ECO:0000313" key="2">
    <source>
        <dbReference type="EMBL" id="MBM0106473.1"/>
    </source>
</evidence>
<keyword evidence="2" id="KW-0547">Nucleotide-binding</keyword>
<sequence length="73" mass="7816">MLGSPGVGETHLAVDLGLKAIRAGYRHFASLAQTTRAVLVAEHEPRDNRGSRCAQHSMWCSACQGIAGIQRSI</sequence>
<dbReference type="Proteomes" id="UP000661077">
    <property type="component" value="Unassembled WGS sequence"/>
</dbReference>
<keyword evidence="3" id="KW-1185">Reference proteome</keyword>
<dbReference type="Pfam" id="PF01695">
    <property type="entry name" value="IstB_IS21"/>
    <property type="match status" value="1"/>
</dbReference>
<keyword evidence="2" id="KW-0067">ATP-binding</keyword>